<dbReference type="AlphaFoldDB" id="D5BQB6"/>
<reference evidence="1 2" key="1">
    <citation type="journal article" date="2010" name="J. Bacteriol.">
        <title>Complete genome sequence of "Candidatus Puniceispirillum marinum" IMCC1322, a representative of the SAR116 clade in the Alphaproteobacteria.</title>
        <authorList>
            <person name="Oh H.M."/>
            <person name="Kwon K.K."/>
            <person name="Kang I."/>
            <person name="Kang S.G."/>
            <person name="Lee J.H."/>
            <person name="Kim S.J."/>
            <person name="Cho J.C."/>
        </authorList>
    </citation>
    <scope>NUCLEOTIDE SEQUENCE [LARGE SCALE GENOMIC DNA]</scope>
    <source>
        <strain evidence="1 2">IMCC1322</strain>
    </source>
</reference>
<dbReference type="EMBL" id="CP001751">
    <property type="protein sequence ID" value="ADE38614.1"/>
    <property type="molecule type" value="Genomic_DNA"/>
</dbReference>
<evidence type="ECO:0000313" key="2">
    <source>
        <dbReference type="Proteomes" id="UP000007460"/>
    </source>
</evidence>
<dbReference type="RefSeq" id="WP_013045244.1">
    <property type="nucleotide sequence ID" value="NC_014010.1"/>
</dbReference>
<dbReference type="KEGG" id="apb:SAR116_0371"/>
<proteinExistence type="predicted"/>
<dbReference type="HOGENOM" id="CLU_1348001_0_0_5"/>
<gene>
    <name evidence="1" type="ordered locus">SAR116_0371</name>
</gene>
<dbReference type="eggNOG" id="ENOG5033HT7">
    <property type="taxonomic scope" value="Bacteria"/>
</dbReference>
<evidence type="ECO:0000313" key="1">
    <source>
        <dbReference type="EMBL" id="ADE38614.1"/>
    </source>
</evidence>
<dbReference type="InterPro" id="IPR056209">
    <property type="entry name" value="SU10_adaptor"/>
</dbReference>
<keyword evidence="2" id="KW-1185">Reference proteome</keyword>
<dbReference type="OrthoDB" id="7561430at2"/>
<dbReference type="Pfam" id="PF24175">
    <property type="entry name" value="SU10_adaptor"/>
    <property type="match status" value="1"/>
</dbReference>
<sequence length="203" mass="23427">MNYGDLKTHFQDVLNRSDITSDLTTRFIDQGIARIQRQLRTPMSERVLEIAISSQTATMTLPSDFLEIISLYHSSNELERVSMRRFRELNDNNHSGKPIYFARQAEKIHLYPQPTDGTLVLYYHGEFPSLSADSDFNALTKAASDLVIYAGLTYASDYYLDQRAELFEQKFNQFLTEIQEQANDQELQGGTQSVLPSYRYDEE</sequence>
<protein>
    <submittedName>
        <fullName evidence="1">Uncharacterized protein</fullName>
    </submittedName>
</protein>
<name>D5BQB6_PUNMI</name>
<accession>D5BQB6</accession>
<dbReference type="STRING" id="488538.SAR116_0371"/>
<dbReference type="Proteomes" id="UP000007460">
    <property type="component" value="Chromosome"/>
</dbReference>
<organism evidence="1 2">
    <name type="scientific">Puniceispirillum marinum (strain IMCC1322)</name>
    <dbReference type="NCBI Taxonomy" id="488538"/>
    <lineage>
        <taxon>Bacteria</taxon>
        <taxon>Pseudomonadati</taxon>
        <taxon>Pseudomonadota</taxon>
        <taxon>Alphaproteobacteria</taxon>
        <taxon>Candidatus Puniceispirillales</taxon>
        <taxon>Candidatus Puniceispirillaceae</taxon>
        <taxon>Candidatus Puniceispirillum</taxon>
    </lineage>
</organism>